<dbReference type="InterPro" id="IPR001789">
    <property type="entry name" value="Sig_transdc_resp-reg_receiver"/>
</dbReference>
<dbReference type="SMART" id="SM00448">
    <property type="entry name" value="REC"/>
    <property type="match status" value="1"/>
</dbReference>
<gene>
    <name evidence="10" type="ORF">PG999_007847</name>
</gene>
<evidence type="ECO:0000256" key="7">
    <source>
        <dbReference type="SAM" id="MobiDB-lite"/>
    </source>
</evidence>
<comment type="caution">
    <text evidence="10">The sequence shown here is derived from an EMBL/GenBank/DDBJ whole genome shotgun (WGS) entry which is preliminary data.</text>
</comment>
<keyword evidence="4" id="KW-0808">Transferase</keyword>
<reference evidence="10 11" key="1">
    <citation type="submission" date="2023-01" db="EMBL/GenBank/DDBJ databases">
        <title>Analysis of 21 Apiospora genomes using comparative genomics revels a genus with tremendous synthesis potential of carbohydrate active enzymes and secondary metabolites.</title>
        <authorList>
            <person name="Sorensen T."/>
        </authorList>
    </citation>
    <scope>NUCLEOTIDE SEQUENCE [LARGE SCALE GENOMIC DNA]</scope>
    <source>
        <strain evidence="10 11">CBS 117206</strain>
    </source>
</reference>
<dbReference type="CDD" id="cd17546">
    <property type="entry name" value="REC_hyHK_CKI1_RcsC-like"/>
    <property type="match status" value="1"/>
</dbReference>
<dbReference type="Pfam" id="PF00072">
    <property type="entry name" value="Response_reg"/>
    <property type="match status" value="1"/>
</dbReference>
<dbReference type="InterPro" id="IPR011006">
    <property type="entry name" value="CheY-like_superfamily"/>
</dbReference>
<feature type="region of interest" description="Disordered" evidence="7">
    <location>
        <begin position="239"/>
        <end position="353"/>
    </location>
</feature>
<dbReference type="PANTHER" id="PTHR43047:SF72">
    <property type="entry name" value="OSMOSENSING HISTIDINE PROTEIN KINASE SLN1"/>
    <property type="match status" value="1"/>
</dbReference>
<proteinExistence type="predicted"/>
<evidence type="ECO:0000313" key="10">
    <source>
        <dbReference type="EMBL" id="KAK8109710.1"/>
    </source>
</evidence>
<dbReference type="SMART" id="SM00388">
    <property type="entry name" value="HisKA"/>
    <property type="match status" value="1"/>
</dbReference>
<dbReference type="InterPro" id="IPR003594">
    <property type="entry name" value="HATPase_dom"/>
</dbReference>
<evidence type="ECO:0000259" key="8">
    <source>
        <dbReference type="PROSITE" id="PS50109"/>
    </source>
</evidence>
<dbReference type="EMBL" id="JAQQWP010000007">
    <property type="protein sequence ID" value="KAK8109710.1"/>
    <property type="molecule type" value="Genomic_DNA"/>
</dbReference>
<dbReference type="Gene3D" id="3.30.450.40">
    <property type="match status" value="1"/>
</dbReference>
<evidence type="ECO:0000259" key="9">
    <source>
        <dbReference type="PROSITE" id="PS50110"/>
    </source>
</evidence>
<dbReference type="GO" id="GO:0000155">
    <property type="term" value="F:phosphorelay sensor kinase activity"/>
    <property type="evidence" value="ECO:0007669"/>
    <property type="project" value="InterPro"/>
</dbReference>
<dbReference type="PROSITE" id="PS50109">
    <property type="entry name" value="HIS_KIN"/>
    <property type="match status" value="1"/>
</dbReference>
<sequence length="1275" mass="139234">MGSCVRESVREREVLSYDPALLSNFVYNDQAVPIPNSQLRSSIDPVLTSLAQLGACRTGIAHSFVSLFDKKWQYIVAEATPNLSLLPNLADADREGETLWLCQTAVPRDHGVCNWALLHDEPAGSTGQDLPVTIAEDLQTDPRFSTKKCVVGSPARFYVAAPIRSSRGINIGVYSLIHDEPISEQDAKARGVDVIVRQVTRTIMTHLESRRAAVAFERSENMMVGVASYLSNQTTTLVGSQAENHPTSGEVPRTPTSAEGEGKCFSTDLSVSPRQLDDNEVSNRPDVDRRVSSSGIRDDKEHGSGEPVTVDSPSISSRTAASAPAPRPGLPPHTISKTASTLSKKPWPSDSDDLSLESIFTRAATVIRTCLEIGDVSFFNASSGSFGSLIEPSRGHHQSPDSVTTSSSSDEMSLDSRVHDSGFCHVLGTSRSTSSDKKAAPPAGPPAILPASLIASLLKRHPRGRIFNFDEHGALQTSESSEDGAPSLRIAIPAPKAHTNQHTNPTKTRWSSQRQGEVLLEMFPGARSICFAPIWDSKKERWYAAGLACTYEHNRIFIPRVELSYLRAFGTLLMSDVYRLEASRSHQAQSDILGSISHELRSPLHGLILSTELLADTHIDTFQGNLLHTIETCGRTLLDTVDHLLDYSKVNHFMNSNRRRKTRVAYGRSLSIEDGMKAQVSDVRLDTLVEEVVESVFAGFRRMSTEYSLHHDRRKTTDPDIGATMVSKYGAESKSHNPDRMAEGGLQKPSMPANVAIYVDIEPGPSYKCRTVAGAIRRVVMNLVGNSLKYTDKGRIDIRLSRDNIATKRRGGIKQNMIRIVVSDTGKGMSKDFLDNDLYKPFVQEDQLSAGTGVGLSLVKKLVSSLGGEVSVKSQPDVGTAVTVLLPLPPVDLEIGDSKEDEVFRTQQHMLKGLRVRLTGYNHTTDDSPSNAGGNVSAVENICKGWLGMEVVSESSDLVPDVMLCVESSLHVALGSEASESKPPTVVVCPSVTVAHRRTLDSMLHDDGQVYEFISQPTGPRKLARVLLLAFNRWLELQDVKISMNSRRQSVSIHTPSTETGSQLTPATIDGVGSSNPLYTESATQFDSYFPMIASPRNPYESPDTEPSSPEEPSDPPTQATPSPIPPLALPPVVPSPHHSSRPRTPLPRSQFLLVDDNPINLRILCAYMKKLDRAYTTAVDGMEAVEVFKANPGRFTCILMDINMPRLDGLKATQQIRAYERDTKTPNACAIFALTGLASAETQREAFESGIGLFLTKPVKLKELSEILRSRGLI</sequence>
<dbReference type="CDD" id="cd00082">
    <property type="entry name" value="HisKA"/>
    <property type="match status" value="1"/>
</dbReference>
<dbReference type="PRINTS" id="PR00344">
    <property type="entry name" value="BCTRLSENSOR"/>
</dbReference>
<dbReference type="InterPro" id="IPR004358">
    <property type="entry name" value="Sig_transdc_His_kin-like_C"/>
</dbReference>
<organism evidence="10 11">
    <name type="scientific">Apiospora kogelbergensis</name>
    <dbReference type="NCBI Taxonomy" id="1337665"/>
    <lineage>
        <taxon>Eukaryota</taxon>
        <taxon>Fungi</taxon>
        <taxon>Dikarya</taxon>
        <taxon>Ascomycota</taxon>
        <taxon>Pezizomycotina</taxon>
        <taxon>Sordariomycetes</taxon>
        <taxon>Xylariomycetidae</taxon>
        <taxon>Amphisphaeriales</taxon>
        <taxon>Apiosporaceae</taxon>
        <taxon>Apiospora</taxon>
    </lineage>
</organism>
<dbReference type="GO" id="GO:0005886">
    <property type="term" value="C:plasma membrane"/>
    <property type="evidence" value="ECO:0007669"/>
    <property type="project" value="TreeGrafter"/>
</dbReference>
<evidence type="ECO:0000256" key="4">
    <source>
        <dbReference type="ARBA" id="ARBA00022679"/>
    </source>
</evidence>
<dbReference type="Gene3D" id="3.40.50.2300">
    <property type="match status" value="1"/>
</dbReference>
<dbReference type="SUPFAM" id="SSF52172">
    <property type="entry name" value="CheY-like"/>
    <property type="match status" value="1"/>
</dbReference>
<dbReference type="PROSITE" id="PS50110">
    <property type="entry name" value="RESPONSE_REGULATORY"/>
    <property type="match status" value="1"/>
</dbReference>
<evidence type="ECO:0000256" key="6">
    <source>
        <dbReference type="PROSITE-ProRule" id="PRU00169"/>
    </source>
</evidence>
<feature type="domain" description="Histidine kinase" evidence="8">
    <location>
        <begin position="595"/>
        <end position="890"/>
    </location>
</feature>
<dbReference type="InterPro" id="IPR005467">
    <property type="entry name" value="His_kinase_dom"/>
</dbReference>
<dbReference type="Gene3D" id="1.10.287.130">
    <property type="match status" value="1"/>
</dbReference>
<evidence type="ECO:0000256" key="5">
    <source>
        <dbReference type="ARBA" id="ARBA00022777"/>
    </source>
</evidence>
<feature type="region of interest" description="Disordered" evidence="7">
    <location>
        <begin position="1093"/>
        <end position="1150"/>
    </location>
</feature>
<dbReference type="PANTHER" id="PTHR43047">
    <property type="entry name" value="TWO-COMPONENT HISTIDINE PROTEIN KINASE"/>
    <property type="match status" value="1"/>
</dbReference>
<feature type="compositionally biased region" description="Polar residues" evidence="7">
    <location>
        <begin position="1045"/>
        <end position="1066"/>
    </location>
</feature>
<dbReference type="InterPro" id="IPR003661">
    <property type="entry name" value="HisK_dim/P_dom"/>
</dbReference>
<protein>
    <recommendedName>
        <fullName evidence="2">histidine kinase</fullName>
        <ecNumber evidence="2">2.7.13.3</ecNumber>
    </recommendedName>
</protein>
<dbReference type="Proteomes" id="UP001392437">
    <property type="component" value="Unassembled WGS sequence"/>
</dbReference>
<evidence type="ECO:0000256" key="1">
    <source>
        <dbReference type="ARBA" id="ARBA00000085"/>
    </source>
</evidence>
<feature type="region of interest" description="Disordered" evidence="7">
    <location>
        <begin position="390"/>
        <end position="415"/>
    </location>
</feature>
<dbReference type="SUPFAM" id="SSF47384">
    <property type="entry name" value="Homodimeric domain of signal transducing histidine kinase"/>
    <property type="match status" value="1"/>
</dbReference>
<dbReference type="GO" id="GO:0009927">
    <property type="term" value="F:histidine phosphotransfer kinase activity"/>
    <property type="evidence" value="ECO:0007669"/>
    <property type="project" value="TreeGrafter"/>
</dbReference>
<feature type="domain" description="Response regulatory" evidence="9">
    <location>
        <begin position="1151"/>
        <end position="1273"/>
    </location>
</feature>
<feature type="region of interest" description="Disordered" evidence="7">
    <location>
        <begin position="1045"/>
        <end position="1076"/>
    </location>
</feature>
<feature type="compositionally biased region" description="Low complexity" evidence="7">
    <location>
        <begin position="312"/>
        <end position="324"/>
    </location>
</feature>
<dbReference type="SMART" id="SM00387">
    <property type="entry name" value="HATPase_c"/>
    <property type="match status" value="1"/>
</dbReference>
<dbReference type="AlphaFoldDB" id="A0AAW0QMR4"/>
<dbReference type="Pfam" id="PF00512">
    <property type="entry name" value="HisKA"/>
    <property type="match status" value="1"/>
</dbReference>
<keyword evidence="11" id="KW-1185">Reference proteome</keyword>
<dbReference type="Pfam" id="PF02518">
    <property type="entry name" value="HATPase_c"/>
    <property type="match status" value="1"/>
</dbReference>
<keyword evidence="5" id="KW-0418">Kinase</keyword>
<evidence type="ECO:0000313" key="11">
    <source>
        <dbReference type="Proteomes" id="UP001392437"/>
    </source>
</evidence>
<keyword evidence="3 6" id="KW-0597">Phosphoprotein</keyword>
<name>A0AAW0QMR4_9PEZI</name>
<evidence type="ECO:0000256" key="2">
    <source>
        <dbReference type="ARBA" id="ARBA00012438"/>
    </source>
</evidence>
<feature type="compositionally biased region" description="Basic and acidic residues" evidence="7">
    <location>
        <begin position="275"/>
        <end position="304"/>
    </location>
</feature>
<evidence type="ECO:0000256" key="3">
    <source>
        <dbReference type="ARBA" id="ARBA00022553"/>
    </source>
</evidence>
<dbReference type="SUPFAM" id="SSF55781">
    <property type="entry name" value="GAF domain-like"/>
    <property type="match status" value="1"/>
</dbReference>
<dbReference type="SUPFAM" id="SSF55874">
    <property type="entry name" value="ATPase domain of HSP90 chaperone/DNA topoisomerase II/histidine kinase"/>
    <property type="match status" value="1"/>
</dbReference>
<feature type="compositionally biased region" description="Pro residues" evidence="7">
    <location>
        <begin position="1123"/>
        <end position="1135"/>
    </location>
</feature>
<feature type="modified residue" description="4-aspartylphosphate" evidence="6">
    <location>
        <position position="1202"/>
    </location>
</feature>
<dbReference type="Gene3D" id="3.30.565.10">
    <property type="entry name" value="Histidine kinase-like ATPase, C-terminal domain"/>
    <property type="match status" value="1"/>
</dbReference>
<dbReference type="EC" id="2.7.13.3" evidence="2"/>
<feature type="compositionally biased region" description="Low complexity" evidence="7">
    <location>
        <begin position="400"/>
        <end position="411"/>
    </location>
</feature>
<dbReference type="InterPro" id="IPR029016">
    <property type="entry name" value="GAF-like_dom_sf"/>
</dbReference>
<accession>A0AAW0QMR4</accession>
<dbReference type="InterPro" id="IPR036890">
    <property type="entry name" value="HATPase_C_sf"/>
</dbReference>
<comment type="catalytic activity">
    <reaction evidence="1">
        <text>ATP + protein L-histidine = ADP + protein N-phospho-L-histidine.</text>
        <dbReference type="EC" id="2.7.13.3"/>
    </reaction>
</comment>
<dbReference type="InterPro" id="IPR036097">
    <property type="entry name" value="HisK_dim/P_sf"/>
</dbReference>